<proteinExistence type="predicted"/>
<dbReference type="EMBL" id="ML987191">
    <property type="protein sequence ID" value="KAF2253911.1"/>
    <property type="molecule type" value="Genomic_DNA"/>
</dbReference>
<gene>
    <name evidence="2" type="ORF">BU26DRAFT_601946</name>
</gene>
<organism evidence="2 3">
    <name type="scientific">Trematosphaeria pertusa</name>
    <dbReference type="NCBI Taxonomy" id="390896"/>
    <lineage>
        <taxon>Eukaryota</taxon>
        <taxon>Fungi</taxon>
        <taxon>Dikarya</taxon>
        <taxon>Ascomycota</taxon>
        <taxon>Pezizomycotina</taxon>
        <taxon>Dothideomycetes</taxon>
        <taxon>Pleosporomycetidae</taxon>
        <taxon>Pleosporales</taxon>
        <taxon>Massarineae</taxon>
        <taxon>Trematosphaeriaceae</taxon>
        <taxon>Trematosphaeria</taxon>
    </lineage>
</organism>
<dbReference type="AlphaFoldDB" id="A0A6A6ITQ3"/>
<dbReference type="RefSeq" id="XP_033688915.1">
    <property type="nucleotide sequence ID" value="XM_033835306.1"/>
</dbReference>
<accession>A0A6A6ITQ3</accession>
<evidence type="ECO:0000313" key="3">
    <source>
        <dbReference type="Proteomes" id="UP000800094"/>
    </source>
</evidence>
<dbReference type="GeneID" id="54588636"/>
<reference evidence="2" key="1">
    <citation type="journal article" date="2020" name="Stud. Mycol.">
        <title>101 Dothideomycetes genomes: a test case for predicting lifestyles and emergence of pathogens.</title>
        <authorList>
            <person name="Haridas S."/>
            <person name="Albert R."/>
            <person name="Binder M."/>
            <person name="Bloem J."/>
            <person name="Labutti K."/>
            <person name="Salamov A."/>
            <person name="Andreopoulos B."/>
            <person name="Baker S."/>
            <person name="Barry K."/>
            <person name="Bills G."/>
            <person name="Bluhm B."/>
            <person name="Cannon C."/>
            <person name="Castanera R."/>
            <person name="Culley D."/>
            <person name="Daum C."/>
            <person name="Ezra D."/>
            <person name="Gonzalez J."/>
            <person name="Henrissat B."/>
            <person name="Kuo A."/>
            <person name="Liang C."/>
            <person name="Lipzen A."/>
            <person name="Lutzoni F."/>
            <person name="Magnuson J."/>
            <person name="Mondo S."/>
            <person name="Nolan M."/>
            <person name="Ohm R."/>
            <person name="Pangilinan J."/>
            <person name="Park H.-J."/>
            <person name="Ramirez L."/>
            <person name="Alfaro M."/>
            <person name="Sun H."/>
            <person name="Tritt A."/>
            <person name="Yoshinaga Y."/>
            <person name="Zwiers L.-H."/>
            <person name="Turgeon B."/>
            <person name="Goodwin S."/>
            <person name="Spatafora J."/>
            <person name="Crous P."/>
            <person name="Grigoriev I."/>
        </authorList>
    </citation>
    <scope>NUCLEOTIDE SEQUENCE</scope>
    <source>
        <strain evidence="2">CBS 122368</strain>
    </source>
</reference>
<feature type="compositionally biased region" description="Low complexity" evidence="1">
    <location>
        <begin position="203"/>
        <end position="212"/>
    </location>
</feature>
<dbReference type="OrthoDB" id="4121058at2759"/>
<name>A0A6A6ITQ3_9PLEO</name>
<sequence>MATFASPVRRGDFLYSSVLYADAGNGNHHARASVAELAALLRPEAPKLYSKSKKPAPAQPAKDPVWHFYSAQLIHHGLPVTKEKNAAKVWLLNALNQFKLEVPAWILNPETELKKDGHIAVQGSNQGVNVTVNLSLGSGLSMVEQLGISQAGKGGQQQQKGSAGKRKREETEPPKAKATPKKAAASAKSKIRQQPPPRNESWPTSTKPSTPTKKPRIKQEYTPSGFSPPTPRIQPDDPKTNTALPKPRVKREYTPSRSSSAYIKQEPSPHDPIQEQGNILLSGTYKLNCPTLHVNPPYLTLYLDEDRSIWWITLTYDSFDFLIQMDPGPSYEPLGVPCTLGWRVRDGDTGRLYFGKGCTGEMTFYEDQTLSGVLKGVPRVGTVEIWSKEGAGAEGGWRLPGRVGRLPEGGLWVVNRAGCRGL</sequence>
<evidence type="ECO:0000313" key="2">
    <source>
        <dbReference type="EMBL" id="KAF2253911.1"/>
    </source>
</evidence>
<dbReference type="Proteomes" id="UP000800094">
    <property type="component" value="Unassembled WGS sequence"/>
</dbReference>
<evidence type="ECO:0000256" key="1">
    <source>
        <dbReference type="SAM" id="MobiDB-lite"/>
    </source>
</evidence>
<feature type="region of interest" description="Disordered" evidence="1">
    <location>
        <begin position="149"/>
        <end position="276"/>
    </location>
</feature>
<keyword evidence="3" id="KW-1185">Reference proteome</keyword>
<protein>
    <submittedName>
        <fullName evidence="2">Uncharacterized protein</fullName>
    </submittedName>
</protein>